<keyword evidence="1" id="KW-0472">Membrane</keyword>
<evidence type="ECO:0000313" key="2">
    <source>
        <dbReference type="EMBL" id="WNY26448.1"/>
    </source>
</evidence>
<dbReference type="AlphaFoldDB" id="A0AA96V754"/>
<evidence type="ECO:0000313" key="3">
    <source>
        <dbReference type="Proteomes" id="UP001304970"/>
    </source>
</evidence>
<accession>A0AA96V754</accession>
<organism evidence="2 3">
    <name type="scientific">Methanolapillus ohkumae</name>
    <dbReference type="NCBI Taxonomy" id="3028298"/>
    <lineage>
        <taxon>Archaea</taxon>
        <taxon>Methanobacteriati</taxon>
        <taxon>Methanobacteriota</taxon>
        <taxon>Stenosarchaea group</taxon>
        <taxon>Methanomicrobia</taxon>
        <taxon>Methanosarcinales</taxon>
        <taxon>Methanosarcinaceae</taxon>
        <taxon>Methanolapillus</taxon>
    </lineage>
</organism>
<dbReference type="Proteomes" id="UP001304970">
    <property type="component" value="Chromosome"/>
</dbReference>
<proteinExistence type="predicted"/>
<feature type="transmembrane region" description="Helical" evidence="1">
    <location>
        <begin position="15"/>
        <end position="34"/>
    </location>
</feature>
<keyword evidence="1" id="KW-0812">Transmembrane</keyword>
<gene>
    <name evidence="2" type="ORF">MsAm2_02100</name>
</gene>
<reference evidence="2 3" key="1">
    <citation type="submission" date="2023-07" db="EMBL/GenBank/DDBJ databases">
        <title>Closed genome sequence of Methanosarcinaceae archaeon Am2.</title>
        <authorList>
            <person name="Poehlein A."/>
            <person name="Protasov E."/>
            <person name="Platt K."/>
            <person name="Reeh H."/>
            <person name="Daniel R."/>
            <person name="Brune A."/>
        </authorList>
    </citation>
    <scope>NUCLEOTIDE SEQUENCE [LARGE SCALE GENOMIC DNA]</scope>
    <source>
        <strain evidence="2 3">Am2</strain>
    </source>
</reference>
<sequence>MDKLSRVVNVMKTKIYFIGFIFFVSVFAGGCLNINSTSAENKTTDSENPSEQQSAVKYNSSYTTTEFISKKNIPNGTENVYLMTGENVTFMPYTQEGLENSDLIVYATAKEIKPARWTTPTGEQPENLIFFDNPAERKHLAGQANGEKIYTDILFKVDDRAKGNSSDEITVRVFGGQVKDIVFVNYSWPDPWDFQEGGQYLLYLDYREDTSTYKLRAINGVRAVTSNEP</sequence>
<dbReference type="EMBL" id="CP131061">
    <property type="protein sequence ID" value="WNY26448.1"/>
    <property type="molecule type" value="Genomic_DNA"/>
</dbReference>
<evidence type="ECO:0000256" key="1">
    <source>
        <dbReference type="SAM" id="Phobius"/>
    </source>
</evidence>
<keyword evidence="1" id="KW-1133">Transmembrane helix</keyword>
<dbReference type="PROSITE" id="PS51257">
    <property type="entry name" value="PROKAR_LIPOPROTEIN"/>
    <property type="match status" value="1"/>
</dbReference>
<name>A0AA96V754_9EURY</name>
<keyword evidence="3" id="KW-1185">Reference proteome</keyword>
<protein>
    <recommendedName>
        <fullName evidence="4">Lipoprotein</fullName>
    </recommendedName>
</protein>
<evidence type="ECO:0008006" key="4">
    <source>
        <dbReference type="Google" id="ProtNLM"/>
    </source>
</evidence>